<feature type="transmembrane region" description="Helical" evidence="7">
    <location>
        <begin position="7"/>
        <end position="27"/>
    </location>
</feature>
<evidence type="ECO:0000256" key="4">
    <source>
        <dbReference type="ARBA" id="ARBA00032089"/>
    </source>
</evidence>
<dbReference type="InterPro" id="IPR042177">
    <property type="entry name" value="Cell/Rod_1"/>
</dbReference>
<feature type="compositionally biased region" description="Low complexity" evidence="6">
    <location>
        <begin position="323"/>
        <end position="338"/>
    </location>
</feature>
<organism evidence="9 10">
    <name type="scientific">Solidesulfovibrio carbinoliphilus subsp. oakridgensis</name>
    <dbReference type="NCBI Taxonomy" id="694327"/>
    <lineage>
        <taxon>Bacteria</taxon>
        <taxon>Pseudomonadati</taxon>
        <taxon>Thermodesulfobacteriota</taxon>
        <taxon>Desulfovibrionia</taxon>
        <taxon>Desulfovibrionales</taxon>
        <taxon>Desulfovibrionaceae</taxon>
        <taxon>Solidesulfovibrio</taxon>
    </lineage>
</organism>
<dbReference type="InterPro" id="IPR042175">
    <property type="entry name" value="Cell/Rod_MreC_2"/>
</dbReference>
<evidence type="ECO:0000313" key="10">
    <source>
        <dbReference type="Proteomes" id="UP000004662"/>
    </source>
</evidence>
<dbReference type="AlphaFoldDB" id="G7QAF9"/>
<dbReference type="Gene3D" id="2.40.10.350">
    <property type="entry name" value="Rod shape-determining protein MreC, domain 2"/>
    <property type="match status" value="1"/>
</dbReference>
<dbReference type="eggNOG" id="COG1792">
    <property type="taxonomic scope" value="Bacteria"/>
</dbReference>
<dbReference type="EMBL" id="CM001368">
    <property type="protein sequence ID" value="EHJ48712.1"/>
    <property type="molecule type" value="Genomic_DNA"/>
</dbReference>
<feature type="domain" description="Rod shape-determining protein MreC beta-barrel core" evidence="8">
    <location>
        <begin position="128"/>
        <end position="266"/>
    </location>
</feature>
<reference evidence="10" key="1">
    <citation type="journal article" date="2015" name="Genome Announc.">
        <title>High-Quality Draft Genome Sequence of Desulfovibrio carbinoliphilus FW-101-2B, an Organic Acid-Oxidizing Sulfate-Reducing Bacterium Isolated from Uranium(VI)-Contaminated Groundwater.</title>
        <authorList>
            <person name="Ramsay B.D."/>
            <person name="Hwang C."/>
            <person name="Woo H.L."/>
            <person name="Carroll S.L."/>
            <person name="Lucas S."/>
            <person name="Han J."/>
            <person name="Lapidus A.L."/>
            <person name="Cheng J.F."/>
            <person name="Goodwin L.A."/>
            <person name="Pitluck S."/>
            <person name="Peters L."/>
            <person name="Chertkov O."/>
            <person name="Held B."/>
            <person name="Detter J.C."/>
            <person name="Han C.S."/>
            <person name="Tapia R."/>
            <person name="Land M.L."/>
            <person name="Hauser L.J."/>
            <person name="Kyrpides N.C."/>
            <person name="Ivanova N.N."/>
            <person name="Mikhailova N."/>
            <person name="Pagani I."/>
            <person name="Woyke T."/>
            <person name="Arkin A.P."/>
            <person name="Dehal P."/>
            <person name="Chivian D."/>
            <person name="Criddle C.S."/>
            <person name="Wu W."/>
            <person name="Chakraborty R."/>
            <person name="Hazen T.C."/>
            <person name="Fields M.W."/>
        </authorList>
    </citation>
    <scope>NUCLEOTIDE SEQUENCE [LARGE SCALE GENOMIC DNA]</scope>
    <source>
        <strain evidence="10">FW-101-2B</strain>
    </source>
</reference>
<evidence type="ECO:0000256" key="2">
    <source>
        <dbReference type="ARBA" id="ARBA00013855"/>
    </source>
</evidence>
<evidence type="ECO:0000256" key="1">
    <source>
        <dbReference type="ARBA" id="ARBA00009369"/>
    </source>
</evidence>
<evidence type="ECO:0000256" key="5">
    <source>
        <dbReference type="SAM" id="Coils"/>
    </source>
</evidence>
<keyword evidence="7" id="KW-0812">Transmembrane</keyword>
<feature type="region of interest" description="Disordered" evidence="6">
    <location>
        <begin position="279"/>
        <end position="377"/>
    </location>
</feature>
<keyword evidence="7" id="KW-1133">Transmembrane helix</keyword>
<dbReference type="GO" id="GO:0005886">
    <property type="term" value="C:plasma membrane"/>
    <property type="evidence" value="ECO:0007669"/>
    <property type="project" value="TreeGrafter"/>
</dbReference>
<evidence type="ECO:0000259" key="8">
    <source>
        <dbReference type="Pfam" id="PF04085"/>
    </source>
</evidence>
<dbReference type="InterPro" id="IPR007221">
    <property type="entry name" value="MreC"/>
</dbReference>
<sequence length="377" mass="40185">MKPSPQRIAIGLLIVLFLYLGLFTWNIRTGYVDTLASHTGLEFARWVLAPGKLVHEEAASFWNRYLYFVGIRQQNDQLRQELDAAKDELSRLRENASEVERLRRLLSMTPPGEWTRLGARIISHRLGPNAALETFLIDKGSASGVAPNTPVVSPDGVVGRVLRISPSAATVLLITDPNSRIPVVSQKNRTQGILKGEGPSHELSLQYVAQGAPIEEGEILVTSGLEEIFPKGLPVARVTSVGRSGASLFQLVTAAPLFVPQQLEEAALLFRGAPVIPAAQPDASGQPAPEQPPFPTKSGKLPKTPAAMAPTTRQPTPPPPAQAPAAQAPAAPAPAVKAAPPPAAVQSGQPEKKGREAGAEAGADQKKRRKPSRPEGQ</sequence>
<dbReference type="Pfam" id="PF04085">
    <property type="entry name" value="MreC"/>
    <property type="match status" value="1"/>
</dbReference>
<evidence type="ECO:0000313" key="9">
    <source>
        <dbReference type="EMBL" id="EHJ48712.1"/>
    </source>
</evidence>
<name>G7QAF9_9BACT</name>
<keyword evidence="7" id="KW-0472">Membrane</keyword>
<dbReference type="STRING" id="694327.DFW101_2708"/>
<evidence type="ECO:0000256" key="7">
    <source>
        <dbReference type="SAM" id="Phobius"/>
    </source>
</evidence>
<dbReference type="GO" id="GO:0008360">
    <property type="term" value="P:regulation of cell shape"/>
    <property type="evidence" value="ECO:0007669"/>
    <property type="project" value="UniProtKB-KW"/>
</dbReference>
<dbReference type="NCBIfam" id="TIGR00219">
    <property type="entry name" value="mreC"/>
    <property type="match status" value="1"/>
</dbReference>
<dbReference type="InterPro" id="IPR055342">
    <property type="entry name" value="MreC_beta-barrel_core"/>
</dbReference>
<keyword evidence="10" id="KW-1185">Reference proteome</keyword>
<gene>
    <name evidence="9" type="ORF">DFW101_2708</name>
</gene>
<dbReference type="PANTHER" id="PTHR34138">
    <property type="entry name" value="CELL SHAPE-DETERMINING PROTEIN MREC"/>
    <property type="match status" value="1"/>
</dbReference>
<accession>G7QAF9</accession>
<dbReference type="PANTHER" id="PTHR34138:SF1">
    <property type="entry name" value="CELL SHAPE-DETERMINING PROTEIN MREC"/>
    <property type="match status" value="1"/>
</dbReference>
<protein>
    <recommendedName>
        <fullName evidence="2">Cell shape-determining protein MreC</fullName>
    </recommendedName>
    <alternativeName>
        <fullName evidence="4">Cell shape protein MreC</fullName>
    </alternativeName>
</protein>
<proteinExistence type="inferred from homology"/>
<dbReference type="Proteomes" id="UP000004662">
    <property type="component" value="Chromosome"/>
</dbReference>
<dbReference type="HOGENOM" id="CLU_833499_0_0_7"/>
<comment type="similarity">
    <text evidence="1">Belongs to the MreC family.</text>
</comment>
<keyword evidence="3" id="KW-0133">Cell shape</keyword>
<feature type="compositionally biased region" description="Low complexity" evidence="6">
    <location>
        <begin position="305"/>
        <end position="314"/>
    </location>
</feature>
<feature type="coiled-coil region" evidence="5">
    <location>
        <begin position="68"/>
        <end position="102"/>
    </location>
</feature>
<evidence type="ECO:0000256" key="3">
    <source>
        <dbReference type="ARBA" id="ARBA00022960"/>
    </source>
</evidence>
<keyword evidence="5" id="KW-0175">Coiled coil</keyword>
<evidence type="ECO:0000256" key="6">
    <source>
        <dbReference type="SAM" id="MobiDB-lite"/>
    </source>
</evidence>
<dbReference type="Gene3D" id="2.40.10.340">
    <property type="entry name" value="Rod shape-determining protein MreC, domain 1"/>
    <property type="match status" value="1"/>
</dbReference>